<accession>A0A934IR86</accession>
<feature type="domain" description="Peptidase M24" evidence="1">
    <location>
        <begin position="166"/>
        <end position="374"/>
    </location>
</feature>
<dbReference type="InterPro" id="IPR000587">
    <property type="entry name" value="Creatinase_N"/>
</dbReference>
<dbReference type="Gene3D" id="3.40.350.10">
    <property type="entry name" value="Creatinase/prolidase N-terminal domain"/>
    <property type="match status" value="1"/>
</dbReference>
<keyword evidence="3" id="KW-0031">Aminopeptidase</keyword>
<dbReference type="AlphaFoldDB" id="A0A934IR86"/>
<sequence length="390" mass="42669">MNVAGLDLSAIQRELFFEESEYDARLSAIREGMAARGIDTLVLAGPENILYVTGYQTFGFHNYQLCVIPAKGKPFLVLRFMESVLAARYAWTDEVVPWDDTQDPTEVTITALRERGLAEGVIGIEEKAYFLRVTDWKKLAASLPNLIDGSGVVEPVRASKSPRELEFMRESCRLTDLGMTAALDEIAVGRTDNDVAAAAFDAMTRAGAEYLQRDPIVCTGARSGLPHACYMRETLKPGDAVLIELSGVYHRYYAPMMRGAVVGPPSDQIRRMADVIIETLEAAMAKIRPGATSAEVDAAAREVINRAGMWENYRKRAGYSVGLGMSTWVEGGIASLKEDDPTVLKPGMCFHLPMALRDYGKAGLGFSETIVVTETGCEPLGTVPRELRIA</sequence>
<dbReference type="SUPFAM" id="SSF55920">
    <property type="entry name" value="Creatinase/aminopeptidase"/>
    <property type="match status" value="1"/>
</dbReference>
<proteinExistence type="predicted"/>
<dbReference type="InterPro" id="IPR050659">
    <property type="entry name" value="Peptidase_M24B"/>
</dbReference>
<evidence type="ECO:0000259" key="1">
    <source>
        <dbReference type="Pfam" id="PF00557"/>
    </source>
</evidence>
<dbReference type="RefSeq" id="WP_198882485.1">
    <property type="nucleotide sequence ID" value="NZ_JAEKJA010000010.1"/>
</dbReference>
<gene>
    <name evidence="3" type="ORF">JCR33_12815</name>
</gene>
<organism evidence="3 4">
    <name type="scientific">Acuticoccus mangrovi</name>
    <dbReference type="NCBI Taxonomy" id="2796142"/>
    <lineage>
        <taxon>Bacteria</taxon>
        <taxon>Pseudomonadati</taxon>
        <taxon>Pseudomonadota</taxon>
        <taxon>Alphaproteobacteria</taxon>
        <taxon>Hyphomicrobiales</taxon>
        <taxon>Amorphaceae</taxon>
        <taxon>Acuticoccus</taxon>
    </lineage>
</organism>
<dbReference type="PANTHER" id="PTHR46112">
    <property type="entry name" value="AMINOPEPTIDASE"/>
    <property type="match status" value="1"/>
</dbReference>
<evidence type="ECO:0000259" key="2">
    <source>
        <dbReference type="Pfam" id="PF01321"/>
    </source>
</evidence>
<dbReference type="SUPFAM" id="SSF53092">
    <property type="entry name" value="Creatinase/prolidase N-terminal domain"/>
    <property type="match status" value="1"/>
</dbReference>
<comment type="caution">
    <text evidence="3">The sequence shown here is derived from an EMBL/GenBank/DDBJ whole genome shotgun (WGS) entry which is preliminary data.</text>
</comment>
<keyword evidence="3" id="KW-0645">Protease</keyword>
<dbReference type="InterPro" id="IPR036005">
    <property type="entry name" value="Creatinase/aminopeptidase-like"/>
</dbReference>
<dbReference type="PANTHER" id="PTHR46112:SF3">
    <property type="entry name" value="AMINOPEPTIDASE YPDF"/>
    <property type="match status" value="1"/>
</dbReference>
<name>A0A934IR86_9HYPH</name>
<dbReference type="EMBL" id="JAEKJA010000010">
    <property type="protein sequence ID" value="MBJ3776580.1"/>
    <property type="molecule type" value="Genomic_DNA"/>
</dbReference>
<dbReference type="InterPro" id="IPR000994">
    <property type="entry name" value="Pept_M24"/>
</dbReference>
<dbReference type="Gene3D" id="3.90.230.10">
    <property type="entry name" value="Creatinase/methionine aminopeptidase superfamily"/>
    <property type="match status" value="1"/>
</dbReference>
<dbReference type="Pfam" id="PF00557">
    <property type="entry name" value="Peptidase_M24"/>
    <property type="match status" value="1"/>
</dbReference>
<dbReference type="InterPro" id="IPR029149">
    <property type="entry name" value="Creatin/AminoP/Spt16_N"/>
</dbReference>
<dbReference type="Pfam" id="PF01321">
    <property type="entry name" value="Creatinase_N"/>
    <property type="match status" value="1"/>
</dbReference>
<keyword evidence="3" id="KW-0378">Hydrolase</keyword>
<evidence type="ECO:0000313" key="3">
    <source>
        <dbReference type="EMBL" id="MBJ3776580.1"/>
    </source>
</evidence>
<keyword evidence="4" id="KW-1185">Reference proteome</keyword>
<protein>
    <submittedName>
        <fullName evidence="3">Aminopeptidase P family protein</fullName>
    </submittedName>
</protein>
<dbReference type="Proteomes" id="UP000609531">
    <property type="component" value="Unassembled WGS sequence"/>
</dbReference>
<feature type="domain" description="Creatinase N-terminal" evidence="2">
    <location>
        <begin position="25"/>
        <end position="158"/>
    </location>
</feature>
<evidence type="ECO:0000313" key="4">
    <source>
        <dbReference type="Proteomes" id="UP000609531"/>
    </source>
</evidence>
<reference evidence="3" key="1">
    <citation type="submission" date="2020-12" db="EMBL/GenBank/DDBJ databases">
        <title>Bacterial taxonomy.</title>
        <authorList>
            <person name="Pan X."/>
        </authorList>
    </citation>
    <scope>NUCLEOTIDE SEQUENCE</scope>
    <source>
        <strain evidence="3">B2012</strain>
    </source>
</reference>
<dbReference type="CDD" id="cd01066">
    <property type="entry name" value="APP_MetAP"/>
    <property type="match status" value="1"/>
</dbReference>
<dbReference type="GO" id="GO:0004177">
    <property type="term" value="F:aminopeptidase activity"/>
    <property type="evidence" value="ECO:0007669"/>
    <property type="project" value="UniProtKB-KW"/>
</dbReference>